<sequence>MASLGHPGAILVPRCLVIFNGTNWGDFVFHLEVNMDGQLFWGNLTGERICPPYPGLPMPPTYPPDADDDAKTALLEAFEAQMESYHSDLGVYETWLCEEKSAKAILLLSMEVDLTRSLRGLPTSYLMWDHLCRSYKIRNEAMYLVVVVEEAQSLRQLDSTFEDFHC</sequence>
<accession>A0A811QBE3</accession>
<keyword evidence="2" id="KW-1185">Reference proteome</keyword>
<name>A0A811QBE3_9POAL</name>
<gene>
    <name evidence="1" type="ORF">NCGR_LOCUS38156</name>
</gene>
<dbReference type="Proteomes" id="UP000604825">
    <property type="component" value="Unassembled WGS sequence"/>
</dbReference>
<evidence type="ECO:0000313" key="2">
    <source>
        <dbReference type="Proteomes" id="UP000604825"/>
    </source>
</evidence>
<dbReference type="OrthoDB" id="681953at2759"/>
<evidence type="ECO:0000313" key="1">
    <source>
        <dbReference type="EMBL" id="CAD6254553.1"/>
    </source>
</evidence>
<organism evidence="1 2">
    <name type="scientific">Miscanthus lutarioriparius</name>
    <dbReference type="NCBI Taxonomy" id="422564"/>
    <lineage>
        <taxon>Eukaryota</taxon>
        <taxon>Viridiplantae</taxon>
        <taxon>Streptophyta</taxon>
        <taxon>Embryophyta</taxon>
        <taxon>Tracheophyta</taxon>
        <taxon>Spermatophyta</taxon>
        <taxon>Magnoliopsida</taxon>
        <taxon>Liliopsida</taxon>
        <taxon>Poales</taxon>
        <taxon>Poaceae</taxon>
        <taxon>PACMAD clade</taxon>
        <taxon>Panicoideae</taxon>
        <taxon>Andropogonodae</taxon>
        <taxon>Andropogoneae</taxon>
        <taxon>Saccharinae</taxon>
        <taxon>Miscanthus</taxon>
    </lineage>
</organism>
<reference evidence="1" key="1">
    <citation type="submission" date="2020-10" db="EMBL/GenBank/DDBJ databases">
        <authorList>
            <person name="Han B."/>
            <person name="Lu T."/>
            <person name="Zhao Q."/>
            <person name="Huang X."/>
            <person name="Zhao Y."/>
        </authorList>
    </citation>
    <scope>NUCLEOTIDE SEQUENCE</scope>
</reference>
<protein>
    <submittedName>
        <fullName evidence="1">Uncharacterized protein</fullName>
    </submittedName>
</protein>
<dbReference type="EMBL" id="CAJGYO010000009">
    <property type="protein sequence ID" value="CAD6254553.1"/>
    <property type="molecule type" value="Genomic_DNA"/>
</dbReference>
<proteinExistence type="predicted"/>
<dbReference type="AlphaFoldDB" id="A0A811QBE3"/>
<comment type="caution">
    <text evidence="1">The sequence shown here is derived from an EMBL/GenBank/DDBJ whole genome shotgun (WGS) entry which is preliminary data.</text>
</comment>